<name>A0A9Q0IDH1_9TELE</name>
<evidence type="ECO:0000256" key="1">
    <source>
        <dbReference type="SAM" id="MobiDB-lite"/>
    </source>
</evidence>
<dbReference type="EMBL" id="JANIIK010000110">
    <property type="protein sequence ID" value="KAJ3596457.1"/>
    <property type="molecule type" value="Genomic_DNA"/>
</dbReference>
<feature type="compositionally biased region" description="Low complexity" evidence="1">
    <location>
        <begin position="14"/>
        <end position="24"/>
    </location>
</feature>
<protein>
    <submittedName>
        <fullName evidence="2">Uncharacterized protein</fullName>
    </submittedName>
</protein>
<dbReference type="Proteomes" id="UP001148018">
    <property type="component" value="Unassembled WGS sequence"/>
</dbReference>
<gene>
    <name evidence="2" type="ORF">NHX12_002864</name>
</gene>
<keyword evidence="3" id="KW-1185">Reference proteome</keyword>
<sequence>MEKNITGFYHRGPGRPAASLAPRAPRGRGFKLRQDGELQEGNLGWLRSRMAVLIEVCSDGQRHRGALDKLFVDFKGPPAPLSEAEKMVLAVGDCVQFL</sequence>
<dbReference type="OrthoDB" id="18740at2759"/>
<evidence type="ECO:0000313" key="3">
    <source>
        <dbReference type="Proteomes" id="UP001148018"/>
    </source>
</evidence>
<proteinExistence type="predicted"/>
<accession>A0A9Q0IDH1</accession>
<feature type="region of interest" description="Disordered" evidence="1">
    <location>
        <begin position="1"/>
        <end position="30"/>
    </location>
</feature>
<comment type="caution">
    <text evidence="2">The sequence shown here is derived from an EMBL/GenBank/DDBJ whole genome shotgun (WGS) entry which is preliminary data.</text>
</comment>
<organism evidence="2 3">
    <name type="scientific">Muraenolepis orangiensis</name>
    <name type="common">Patagonian moray cod</name>
    <dbReference type="NCBI Taxonomy" id="630683"/>
    <lineage>
        <taxon>Eukaryota</taxon>
        <taxon>Metazoa</taxon>
        <taxon>Chordata</taxon>
        <taxon>Craniata</taxon>
        <taxon>Vertebrata</taxon>
        <taxon>Euteleostomi</taxon>
        <taxon>Actinopterygii</taxon>
        <taxon>Neopterygii</taxon>
        <taxon>Teleostei</taxon>
        <taxon>Neoteleostei</taxon>
        <taxon>Acanthomorphata</taxon>
        <taxon>Zeiogadaria</taxon>
        <taxon>Gadariae</taxon>
        <taxon>Gadiformes</taxon>
        <taxon>Muraenolepidoidei</taxon>
        <taxon>Muraenolepididae</taxon>
        <taxon>Muraenolepis</taxon>
    </lineage>
</organism>
<evidence type="ECO:0000313" key="2">
    <source>
        <dbReference type="EMBL" id="KAJ3596457.1"/>
    </source>
</evidence>
<reference evidence="2" key="1">
    <citation type="submission" date="2022-07" db="EMBL/GenBank/DDBJ databases">
        <title>Chromosome-level genome of Muraenolepis orangiensis.</title>
        <authorList>
            <person name="Kim J."/>
        </authorList>
    </citation>
    <scope>NUCLEOTIDE SEQUENCE</scope>
    <source>
        <strain evidence="2">KU_S4_2022</strain>
        <tissue evidence="2">Muscle</tissue>
    </source>
</reference>
<dbReference type="AlphaFoldDB" id="A0A9Q0IDH1"/>